<evidence type="ECO:0000259" key="12">
    <source>
        <dbReference type="PROSITE" id="PS50893"/>
    </source>
</evidence>
<feature type="compositionally biased region" description="Acidic residues" evidence="10">
    <location>
        <begin position="944"/>
        <end position="955"/>
    </location>
</feature>
<dbReference type="SMART" id="SM00382">
    <property type="entry name" value="AAA"/>
    <property type="match status" value="1"/>
</dbReference>
<evidence type="ECO:0000256" key="6">
    <source>
        <dbReference type="ARBA" id="ARBA00022741"/>
    </source>
</evidence>
<evidence type="ECO:0000256" key="4">
    <source>
        <dbReference type="ARBA" id="ARBA00022692"/>
    </source>
</evidence>
<evidence type="ECO:0000256" key="9">
    <source>
        <dbReference type="ARBA" id="ARBA00023136"/>
    </source>
</evidence>
<feature type="transmembrane region" description="Helical" evidence="11">
    <location>
        <begin position="105"/>
        <end position="125"/>
    </location>
</feature>
<protein>
    <submittedName>
        <fullName evidence="14">Uncharacterized protein</fullName>
    </submittedName>
</protein>
<dbReference type="InterPro" id="IPR011527">
    <property type="entry name" value="ABC1_TM_dom"/>
</dbReference>
<dbReference type="InterPro" id="IPR003593">
    <property type="entry name" value="AAA+_ATPase"/>
</dbReference>
<dbReference type="PANTHER" id="PTHR24223:SF443">
    <property type="entry name" value="MULTIDRUG-RESISTANCE LIKE PROTEIN 1, ISOFORM I"/>
    <property type="match status" value="1"/>
</dbReference>
<dbReference type="Gene3D" id="3.40.50.300">
    <property type="entry name" value="P-loop containing nucleotide triphosphate hydrolases"/>
    <property type="match status" value="1"/>
</dbReference>
<keyword evidence="9 11" id="KW-0472">Membrane</keyword>
<evidence type="ECO:0000256" key="1">
    <source>
        <dbReference type="ARBA" id="ARBA00004128"/>
    </source>
</evidence>
<proteinExistence type="predicted"/>
<dbReference type="EMBL" id="CAJHNH020004824">
    <property type="protein sequence ID" value="CAG5131727.1"/>
    <property type="molecule type" value="Genomic_DNA"/>
</dbReference>
<evidence type="ECO:0000256" key="10">
    <source>
        <dbReference type="SAM" id="MobiDB-lite"/>
    </source>
</evidence>
<dbReference type="PANTHER" id="PTHR24223">
    <property type="entry name" value="ATP-BINDING CASSETTE SUB-FAMILY C"/>
    <property type="match status" value="1"/>
</dbReference>
<reference evidence="14" key="1">
    <citation type="submission" date="2021-04" db="EMBL/GenBank/DDBJ databases">
        <authorList>
            <consortium name="Molecular Ecology Group"/>
        </authorList>
    </citation>
    <scope>NUCLEOTIDE SEQUENCE</scope>
</reference>
<dbReference type="InterPro" id="IPR050173">
    <property type="entry name" value="ABC_transporter_C-like"/>
</dbReference>
<dbReference type="GO" id="GO:0005524">
    <property type="term" value="F:ATP binding"/>
    <property type="evidence" value="ECO:0007669"/>
    <property type="project" value="UniProtKB-KW"/>
</dbReference>
<dbReference type="PROSITE" id="PS50893">
    <property type="entry name" value="ABC_TRANSPORTER_2"/>
    <property type="match status" value="1"/>
</dbReference>
<feature type="domain" description="ABC transporter" evidence="12">
    <location>
        <begin position="705"/>
        <end position="929"/>
    </location>
</feature>
<feature type="transmembrane region" description="Helical" evidence="11">
    <location>
        <begin position="426"/>
        <end position="447"/>
    </location>
</feature>
<dbReference type="FunFam" id="1.20.1560.10:FF:000020">
    <property type="entry name" value="ABC metal ion transporter"/>
    <property type="match status" value="1"/>
</dbReference>
<keyword evidence="8 11" id="KW-1133">Transmembrane helix</keyword>
<comment type="caution">
    <text evidence="14">The sequence shown here is derived from an EMBL/GenBank/DDBJ whole genome shotgun (WGS) entry which is preliminary data.</text>
</comment>
<comment type="subcellular location">
    <subcellularLocation>
        <location evidence="1">Vacuole membrane</location>
        <topology evidence="1">Multi-pass membrane protein</topology>
    </subcellularLocation>
</comment>
<evidence type="ECO:0000256" key="8">
    <source>
        <dbReference type="ARBA" id="ARBA00022989"/>
    </source>
</evidence>
<evidence type="ECO:0000256" key="2">
    <source>
        <dbReference type="ARBA" id="ARBA00022448"/>
    </source>
</evidence>
<keyword evidence="4 11" id="KW-0812">Transmembrane</keyword>
<dbReference type="FunFam" id="3.40.50.300:FF:000293">
    <property type="entry name" value="ATP binding cassette subfamily C member 1"/>
    <property type="match status" value="1"/>
</dbReference>
<dbReference type="PROSITE" id="PS50929">
    <property type="entry name" value="ABC_TM1F"/>
    <property type="match status" value="1"/>
</dbReference>
<accession>A0A8S3ZQI7</accession>
<dbReference type="GO" id="GO:0005774">
    <property type="term" value="C:vacuolar membrane"/>
    <property type="evidence" value="ECO:0007669"/>
    <property type="project" value="UniProtKB-SubCell"/>
</dbReference>
<dbReference type="OrthoDB" id="6500128at2759"/>
<feature type="transmembrane region" description="Helical" evidence="11">
    <location>
        <begin position="32"/>
        <end position="54"/>
    </location>
</feature>
<feature type="compositionally biased region" description="Basic and acidic residues" evidence="10">
    <location>
        <begin position="979"/>
        <end position="988"/>
    </location>
</feature>
<keyword evidence="5" id="KW-0677">Repeat</keyword>
<feature type="transmembrane region" description="Helical" evidence="11">
    <location>
        <begin position="607"/>
        <end position="635"/>
    </location>
</feature>
<feature type="non-terminal residue" evidence="14">
    <location>
        <position position="1"/>
    </location>
</feature>
<gene>
    <name evidence="14" type="ORF">CUNI_LOCUS17285</name>
</gene>
<dbReference type="InterPro" id="IPR027417">
    <property type="entry name" value="P-loop_NTPase"/>
</dbReference>
<dbReference type="CDD" id="cd18595">
    <property type="entry name" value="ABC_6TM_MRP1_2_3_6_D1_like"/>
    <property type="match status" value="1"/>
</dbReference>
<feature type="region of interest" description="Disordered" evidence="10">
    <location>
        <begin position="935"/>
        <end position="956"/>
    </location>
</feature>
<evidence type="ECO:0000256" key="11">
    <source>
        <dbReference type="SAM" id="Phobius"/>
    </source>
</evidence>
<keyword evidence="6" id="KW-0547">Nucleotide-binding</keyword>
<organism evidence="14 15">
    <name type="scientific">Candidula unifasciata</name>
    <dbReference type="NCBI Taxonomy" id="100452"/>
    <lineage>
        <taxon>Eukaryota</taxon>
        <taxon>Metazoa</taxon>
        <taxon>Spiralia</taxon>
        <taxon>Lophotrochozoa</taxon>
        <taxon>Mollusca</taxon>
        <taxon>Gastropoda</taxon>
        <taxon>Heterobranchia</taxon>
        <taxon>Euthyneura</taxon>
        <taxon>Panpulmonata</taxon>
        <taxon>Eupulmonata</taxon>
        <taxon>Stylommatophora</taxon>
        <taxon>Helicina</taxon>
        <taxon>Helicoidea</taxon>
        <taxon>Geomitridae</taxon>
        <taxon>Candidula</taxon>
    </lineage>
</organism>
<name>A0A8S3ZQI7_9EUPU</name>
<dbReference type="Gene3D" id="1.20.1560.10">
    <property type="entry name" value="ABC transporter type 1, transmembrane domain"/>
    <property type="match status" value="1"/>
</dbReference>
<evidence type="ECO:0000259" key="13">
    <source>
        <dbReference type="PROSITE" id="PS50929"/>
    </source>
</evidence>
<feature type="compositionally biased region" description="Polar residues" evidence="10">
    <location>
        <begin position="969"/>
        <end position="978"/>
    </location>
</feature>
<keyword evidence="3" id="KW-0926">Vacuole</keyword>
<dbReference type="GO" id="GO:0140359">
    <property type="term" value="F:ABC-type transporter activity"/>
    <property type="evidence" value="ECO:0007669"/>
    <property type="project" value="InterPro"/>
</dbReference>
<dbReference type="Proteomes" id="UP000678393">
    <property type="component" value="Unassembled WGS sequence"/>
</dbReference>
<dbReference type="InterPro" id="IPR036640">
    <property type="entry name" value="ABC1_TM_sf"/>
</dbReference>
<dbReference type="InterPro" id="IPR017871">
    <property type="entry name" value="ABC_transporter-like_CS"/>
</dbReference>
<dbReference type="PROSITE" id="PS00211">
    <property type="entry name" value="ABC_TRANSPORTER_1"/>
    <property type="match status" value="1"/>
</dbReference>
<evidence type="ECO:0000256" key="7">
    <source>
        <dbReference type="ARBA" id="ARBA00022840"/>
    </source>
</evidence>
<dbReference type="Pfam" id="PF00664">
    <property type="entry name" value="ABC_membrane"/>
    <property type="match status" value="1"/>
</dbReference>
<evidence type="ECO:0000256" key="5">
    <source>
        <dbReference type="ARBA" id="ARBA00022737"/>
    </source>
</evidence>
<dbReference type="Pfam" id="PF00005">
    <property type="entry name" value="ABC_tran"/>
    <property type="match status" value="1"/>
</dbReference>
<evidence type="ECO:0000313" key="14">
    <source>
        <dbReference type="EMBL" id="CAG5131727.1"/>
    </source>
</evidence>
<dbReference type="SUPFAM" id="SSF90123">
    <property type="entry name" value="ABC transporter transmembrane region"/>
    <property type="match status" value="1"/>
</dbReference>
<feature type="transmembrane region" description="Helical" evidence="11">
    <location>
        <begin position="137"/>
        <end position="155"/>
    </location>
</feature>
<feature type="transmembrane region" description="Helical" evidence="11">
    <location>
        <begin position="167"/>
        <end position="186"/>
    </location>
</feature>
<dbReference type="GO" id="GO:0000323">
    <property type="term" value="C:lytic vacuole"/>
    <property type="evidence" value="ECO:0007669"/>
    <property type="project" value="UniProtKB-ARBA"/>
</dbReference>
<evidence type="ECO:0000313" key="15">
    <source>
        <dbReference type="Proteomes" id="UP000678393"/>
    </source>
</evidence>
<dbReference type="AlphaFoldDB" id="A0A8S3ZQI7"/>
<keyword evidence="7" id="KW-0067">ATP-binding</keyword>
<keyword evidence="2" id="KW-0813">Transport</keyword>
<dbReference type="CDD" id="cd03250">
    <property type="entry name" value="ABCC_MRP_domain1"/>
    <property type="match status" value="1"/>
</dbReference>
<dbReference type="InterPro" id="IPR003439">
    <property type="entry name" value="ABC_transporter-like_ATP-bd"/>
</dbReference>
<feature type="region of interest" description="Disordered" evidence="10">
    <location>
        <begin position="969"/>
        <end position="996"/>
    </location>
</feature>
<dbReference type="GO" id="GO:0016887">
    <property type="term" value="F:ATP hydrolysis activity"/>
    <property type="evidence" value="ECO:0007669"/>
    <property type="project" value="InterPro"/>
</dbReference>
<evidence type="ECO:0000256" key="3">
    <source>
        <dbReference type="ARBA" id="ARBA00022554"/>
    </source>
</evidence>
<sequence>MNTSAWDAFCGGPLWNSSQLLDNWWPEFTPCFINTIFVWVPCGYVWLVLPYFLYDVNNKFSTNNLYLAKNDLKEHSRQTLDTNVANGGKLSTLESPPKGAMTVFCLWKIVLTSLLAALSLVRLLFDLKDDQPTADVLASGLYTATYVLVAIKLWYERVKGRNPMFISFYFYSMNIILGIVPLYTWIITEDYQHYPGKFTIIVLSFATNVLTFSLTFVPDSEWATKKGYRKIGPRPCPEAVATYPSQMLYLWMLKLMMSGFRREITADDLWDLNPRDQGPRLNMRFEKVWTAEINRVDRINKVRTTSFQAQRQEHGFSQNTHETTERVQNGLQHNTLVRGKDTYLTPAVYYGGSDETTSLLVSKGYQQHTAQTKSASLIRALTSLFWKDTVIILVQKIFADALLYSNPMILGVLIERLQFPDERKIWQSYVLSLGLVVTGIAKTLLFAHAMYRSALLGLHVKTVLVSAIYKKSLTISSSAKKDSTVGEIVNLMSVDCQRLEDIITGIFFMYSAPVQFIFAIVILYVTIGPAVITGLVLLIITVPFNMWIGKQQKLIQDSLLQRKDQRIKIVNEILNGMKVLKLYAWEDEFKRKVEAVRSTEIKQLYKIAFLNFCAGLGWGMAPFLVGFVTFATYVLMDSSNVLDPQKAFVSLALFNLIRVPLNYISTMIMNSVQISVSVKRINLFLVKKDLNLRNTKMDPHLEHAVSIQNGTFTWDRDEPPVLKNINENIPVGKLTAIVGQVGSGKSSLIAAILGEMEKLAGQVTIKGKVAYVSQQAWIQNATVRDNILFGKKYKKQRYNQVIQICELQRDLEILEAGDLTEIGEKGINLSGGQKQRVNLARAVYSDSDIYLFDDPLSAVDAHVGKAIFKNVVGNSGVLAKKTRILVTHGIHWLPQVDQILVMTNGCISERGSYEQLISHNGPFAQFLQMHLTGGDHSSDHREDLIEEEEEADEELQEVKNAIKAKIDQLTSDAGNTSGEETHSVTRQEVRHRRRNN</sequence>
<dbReference type="SUPFAM" id="SSF52540">
    <property type="entry name" value="P-loop containing nucleoside triphosphate hydrolases"/>
    <property type="match status" value="1"/>
</dbReference>
<feature type="transmembrane region" description="Helical" evidence="11">
    <location>
        <begin position="198"/>
        <end position="217"/>
    </location>
</feature>
<keyword evidence="15" id="KW-1185">Reference proteome</keyword>
<feature type="domain" description="ABC transmembrane type-1" evidence="13">
    <location>
        <begin position="397"/>
        <end position="673"/>
    </location>
</feature>